<gene>
    <name evidence="9" type="ORF">Anas_01981</name>
</gene>
<evidence type="ECO:0000256" key="4">
    <source>
        <dbReference type="ARBA" id="ARBA00023136"/>
    </source>
</evidence>
<dbReference type="PROSITE" id="PS50259">
    <property type="entry name" value="G_PROTEIN_RECEP_F3_4"/>
    <property type="match status" value="1"/>
</dbReference>
<feature type="compositionally biased region" description="Basic and acidic residues" evidence="6">
    <location>
        <begin position="249"/>
        <end position="262"/>
    </location>
</feature>
<evidence type="ECO:0000256" key="2">
    <source>
        <dbReference type="ARBA" id="ARBA00022692"/>
    </source>
</evidence>
<dbReference type="InterPro" id="IPR000337">
    <property type="entry name" value="GPCR_3"/>
</dbReference>
<keyword evidence="3 7" id="KW-1133">Transmembrane helix</keyword>
<dbReference type="PRINTS" id="PR00248">
    <property type="entry name" value="GPCRMGR"/>
</dbReference>
<dbReference type="Pfam" id="PF00003">
    <property type="entry name" value="7tm_3"/>
    <property type="match status" value="1"/>
</dbReference>
<organism evidence="9 10">
    <name type="scientific">Armadillidium nasatum</name>
    <dbReference type="NCBI Taxonomy" id="96803"/>
    <lineage>
        <taxon>Eukaryota</taxon>
        <taxon>Metazoa</taxon>
        <taxon>Ecdysozoa</taxon>
        <taxon>Arthropoda</taxon>
        <taxon>Crustacea</taxon>
        <taxon>Multicrustacea</taxon>
        <taxon>Malacostraca</taxon>
        <taxon>Eumalacostraca</taxon>
        <taxon>Peracarida</taxon>
        <taxon>Isopoda</taxon>
        <taxon>Oniscidea</taxon>
        <taxon>Crinocheta</taxon>
        <taxon>Armadillidiidae</taxon>
        <taxon>Armadillidium</taxon>
    </lineage>
</organism>
<dbReference type="GO" id="GO:0004930">
    <property type="term" value="F:G protein-coupled receptor activity"/>
    <property type="evidence" value="ECO:0007669"/>
    <property type="project" value="InterPro"/>
</dbReference>
<feature type="transmembrane region" description="Helical" evidence="7">
    <location>
        <begin position="7"/>
        <end position="28"/>
    </location>
</feature>
<evidence type="ECO:0000313" key="9">
    <source>
        <dbReference type="EMBL" id="KAB7507757.1"/>
    </source>
</evidence>
<name>A0A5N5TNK8_9CRUS</name>
<dbReference type="Proteomes" id="UP000326759">
    <property type="component" value="Unassembled WGS sequence"/>
</dbReference>
<keyword evidence="4 7" id="KW-0472">Membrane</keyword>
<evidence type="ECO:0000256" key="1">
    <source>
        <dbReference type="ARBA" id="ARBA00004141"/>
    </source>
</evidence>
<feature type="region of interest" description="Disordered" evidence="6">
    <location>
        <begin position="231"/>
        <end position="262"/>
    </location>
</feature>
<evidence type="ECO:0000256" key="7">
    <source>
        <dbReference type="SAM" id="Phobius"/>
    </source>
</evidence>
<comment type="caution">
    <text evidence="9">The sequence shown here is derived from an EMBL/GenBank/DDBJ whole genome shotgun (WGS) entry which is preliminary data.</text>
</comment>
<evidence type="ECO:0000256" key="5">
    <source>
        <dbReference type="ARBA" id="ARBA00023180"/>
    </source>
</evidence>
<evidence type="ECO:0000256" key="6">
    <source>
        <dbReference type="SAM" id="MobiDB-lite"/>
    </source>
</evidence>
<feature type="transmembrane region" description="Helical" evidence="7">
    <location>
        <begin position="131"/>
        <end position="150"/>
    </location>
</feature>
<feature type="non-terminal residue" evidence="9">
    <location>
        <position position="262"/>
    </location>
</feature>
<accession>A0A5N5TNK8</accession>
<keyword evidence="10" id="KW-1185">Reference proteome</keyword>
<feature type="domain" description="G-protein coupled receptors family 3 profile" evidence="8">
    <location>
        <begin position="1"/>
        <end position="158"/>
    </location>
</feature>
<dbReference type="GO" id="GO:0016020">
    <property type="term" value="C:membrane"/>
    <property type="evidence" value="ECO:0007669"/>
    <property type="project" value="UniProtKB-SubCell"/>
</dbReference>
<protein>
    <recommendedName>
        <fullName evidence="8">G-protein coupled receptors family 3 profile domain-containing protein</fullName>
    </recommendedName>
</protein>
<reference evidence="9 10" key="1">
    <citation type="journal article" date="2019" name="PLoS Biol.">
        <title>Sex chromosomes control vertical transmission of feminizing Wolbachia symbionts in an isopod.</title>
        <authorList>
            <person name="Becking T."/>
            <person name="Chebbi M.A."/>
            <person name="Giraud I."/>
            <person name="Moumen B."/>
            <person name="Laverre T."/>
            <person name="Caubet Y."/>
            <person name="Peccoud J."/>
            <person name="Gilbert C."/>
            <person name="Cordaux R."/>
        </authorList>
    </citation>
    <scope>NUCLEOTIDE SEQUENCE [LARGE SCALE GENOMIC DNA]</scope>
    <source>
        <strain evidence="9">ANa2</strain>
        <tissue evidence="9">Whole body excluding digestive tract and cuticle</tissue>
    </source>
</reference>
<dbReference type="AlphaFoldDB" id="A0A5N5TNK8"/>
<keyword evidence="5" id="KW-0325">Glycoprotein</keyword>
<feature type="non-terminal residue" evidence="9">
    <location>
        <position position="1"/>
    </location>
</feature>
<evidence type="ECO:0000259" key="8">
    <source>
        <dbReference type="PROSITE" id="PS50259"/>
    </source>
</evidence>
<comment type="subcellular location">
    <subcellularLocation>
        <location evidence="1">Membrane</location>
        <topology evidence="1">Multi-pass membrane protein</topology>
    </subcellularLocation>
</comment>
<proteinExistence type="predicted"/>
<evidence type="ECO:0000256" key="3">
    <source>
        <dbReference type="ARBA" id="ARBA00022989"/>
    </source>
</evidence>
<sequence length="262" mass="29272">ASTRELSYIIFMGMMVSYSSSLPLLHIPTKATCAFSRILPGFSFSMIYAALVTKTNRIARILAGNKKIMTRKLRFMSATAQVVITCCLISIELGIILFLFIHQPPDAIILYISIILLAWMAIYFGSDHKVICMSVCTSLSALVTLVLLFFPKIYIILCKPEKNDRSAFKTTTMVRCHIGSTIKNKSPSSHHDRNPLSLVESPSCASSVYTSAESRWSNIITRIRGVSSQNQTPKIYECHPQKSRSSGSMKEHPPKSLLKRET</sequence>
<dbReference type="InterPro" id="IPR050726">
    <property type="entry name" value="mGluR"/>
</dbReference>
<feature type="transmembrane region" description="Helical" evidence="7">
    <location>
        <begin position="107"/>
        <end position="124"/>
    </location>
</feature>
<keyword evidence="2 7" id="KW-0812">Transmembrane</keyword>
<feature type="transmembrane region" description="Helical" evidence="7">
    <location>
        <begin position="73"/>
        <end position="101"/>
    </location>
</feature>
<dbReference type="PANTHER" id="PTHR24060">
    <property type="entry name" value="METABOTROPIC GLUTAMATE RECEPTOR"/>
    <property type="match status" value="1"/>
</dbReference>
<dbReference type="OrthoDB" id="425344at2759"/>
<evidence type="ECO:0000313" key="10">
    <source>
        <dbReference type="Proteomes" id="UP000326759"/>
    </source>
</evidence>
<dbReference type="InterPro" id="IPR017978">
    <property type="entry name" value="GPCR_3_C"/>
</dbReference>
<dbReference type="EMBL" id="SEYY01000229">
    <property type="protein sequence ID" value="KAB7507757.1"/>
    <property type="molecule type" value="Genomic_DNA"/>
</dbReference>
<feature type="transmembrane region" description="Helical" evidence="7">
    <location>
        <begin position="34"/>
        <end position="52"/>
    </location>
</feature>